<protein>
    <submittedName>
        <fullName evidence="2">Uncharacterized protein</fullName>
    </submittedName>
</protein>
<feature type="compositionally biased region" description="Polar residues" evidence="1">
    <location>
        <begin position="20"/>
        <end position="40"/>
    </location>
</feature>
<feature type="region of interest" description="Disordered" evidence="1">
    <location>
        <begin position="1"/>
        <end position="57"/>
    </location>
</feature>
<sequence>MANVKNNAAGESAAGKDSPAITNGFQTSFKETLRGSSKNNIKGRDLQKIPLRMPKLDPRKNEKGCMLAMDGTLVIQLQKIDVQDPFRFQLMWLRHKDIAKYVQQWWLEGKP</sequence>
<proteinExistence type="predicted"/>
<name>A0AA38KYW4_TAXCH</name>
<gene>
    <name evidence="2" type="ORF">KI387_025764</name>
</gene>
<dbReference type="EMBL" id="JAHRHJ020000006">
    <property type="protein sequence ID" value="KAH9310729.1"/>
    <property type="molecule type" value="Genomic_DNA"/>
</dbReference>
<feature type="non-terminal residue" evidence="2">
    <location>
        <position position="111"/>
    </location>
</feature>
<evidence type="ECO:0000313" key="2">
    <source>
        <dbReference type="EMBL" id="KAH9310729.1"/>
    </source>
</evidence>
<comment type="caution">
    <text evidence="2">The sequence shown here is derived from an EMBL/GenBank/DDBJ whole genome shotgun (WGS) entry which is preliminary data.</text>
</comment>
<accession>A0AA38KYW4</accession>
<dbReference type="AlphaFoldDB" id="A0AA38KYW4"/>
<organism evidence="2 3">
    <name type="scientific">Taxus chinensis</name>
    <name type="common">Chinese yew</name>
    <name type="synonym">Taxus wallichiana var. chinensis</name>
    <dbReference type="NCBI Taxonomy" id="29808"/>
    <lineage>
        <taxon>Eukaryota</taxon>
        <taxon>Viridiplantae</taxon>
        <taxon>Streptophyta</taxon>
        <taxon>Embryophyta</taxon>
        <taxon>Tracheophyta</taxon>
        <taxon>Spermatophyta</taxon>
        <taxon>Pinopsida</taxon>
        <taxon>Pinidae</taxon>
        <taxon>Conifers II</taxon>
        <taxon>Cupressales</taxon>
        <taxon>Taxaceae</taxon>
        <taxon>Taxus</taxon>
    </lineage>
</organism>
<evidence type="ECO:0000256" key="1">
    <source>
        <dbReference type="SAM" id="MobiDB-lite"/>
    </source>
</evidence>
<evidence type="ECO:0000313" key="3">
    <source>
        <dbReference type="Proteomes" id="UP000824469"/>
    </source>
</evidence>
<reference evidence="2 3" key="1">
    <citation type="journal article" date="2021" name="Nat. Plants">
        <title>The Taxus genome provides insights into paclitaxel biosynthesis.</title>
        <authorList>
            <person name="Xiong X."/>
            <person name="Gou J."/>
            <person name="Liao Q."/>
            <person name="Li Y."/>
            <person name="Zhou Q."/>
            <person name="Bi G."/>
            <person name="Li C."/>
            <person name="Du R."/>
            <person name="Wang X."/>
            <person name="Sun T."/>
            <person name="Guo L."/>
            <person name="Liang H."/>
            <person name="Lu P."/>
            <person name="Wu Y."/>
            <person name="Zhang Z."/>
            <person name="Ro D.K."/>
            <person name="Shang Y."/>
            <person name="Huang S."/>
            <person name="Yan J."/>
        </authorList>
    </citation>
    <scope>NUCLEOTIDE SEQUENCE [LARGE SCALE GENOMIC DNA]</scope>
    <source>
        <strain evidence="2">Ta-2019</strain>
    </source>
</reference>
<keyword evidence="3" id="KW-1185">Reference proteome</keyword>
<dbReference type="Proteomes" id="UP000824469">
    <property type="component" value="Unassembled WGS sequence"/>
</dbReference>